<keyword evidence="2" id="KW-1185">Reference proteome</keyword>
<comment type="caution">
    <text evidence="1">The sequence shown here is derived from an EMBL/GenBank/DDBJ whole genome shotgun (WGS) entry which is preliminary data.</text>
</comment>
<protein>
    <submittedName>
        <fullName evidence="1">Uncharacterized protein</fullName>
    </submittedName>
</protein>
<reference evidence="1" key="1">
    <citation type="submission" date="2021-01" db="EMBL/GenBank/DDBJ databases">
        <title>Genomic Encyclopedia of Type Strains, Phase IV (KMG-IV): sequencing the most valuable type-strain genomes for metagenomic binning, comparative biology and taxonomic classification.</title>
        <authorList>
            <person name="Goeker M."/>
        </authorList>
    </citation>
    <scope>NUCLEOTIDE SEQUENCE</scope>
    <source>
        <strain evidence="1">DSM 21943</strain>
    </source>
</reference>
<name>A0ABS2SQF7_9BACI</name>
<gene>
    <name evidence="1" type="ORF">JOC54_000984</name>
</gene>
<dbReference type="RefSeq" id="WP_157683962.1">
    <property type="nucleotide sequence ID" value="NZ_JAFBCV010000002.1"/>
</dbReference>
<evidence type="ECO:0000313" key="2">
    <source>
        <dbReference type="Proteomes" id="UP001179280"/>
    </source>
</evidence>
<dbReference type="EMBL" id="JAFBCV010000002">
    <property type="protein sequence ID" value="MBM7837753.1"/>
    <property type="molecule type" value="Genomic_DNA"/>
</dbReference>
<dbReference type="Proteomes" id="UP001179280">
    <property type="component" value="Unassembled WGS sequence"/>
</dbReference>
<organism evidence="1 2">
    <name type="scientific">Shouchella xiaoxiensis</name>
    <dbReference type="NCBI Taxonomy" id="766895"/>
    <lineage>
        <taxon>Bacteria</taxon>
        <taxon>Bacillati</taxon>
        <taxon>Bacillota</taxon>
        <taxon>Bacilli</taxon>
        <taxon>Bacillales</taxon>
        <taxon>Bacillaceae</taxon>
        <taxon>Shouchella</taxon>
    </lineage>
</organism>
<proteinExistence type="predicted"/>
<sequence>MKKQEWSLIGCGVATLLFIVSSLVSFDEPVNLNDQEGNSFQSEQVDRYDKRIVIDN</sequence>
<evidence type="ECO:0000313" key="1">
    <source>
        <dbReference type="EMBL" id="MBM7837753.1"/>
    </source>
</evidence>
<accession>A0ABS2SQF7</accession>